<dbReference type="Pfam" id="PF09485">
    <property type="entry name" value="CRISPR_Cse2"/>
    <property type="match status" value="1"/>
</dbReference>
<gene>
    <name evidence="2" type="primary">casB</name>
    <name evidence="2" type="ORF">LWF01_14475</name>
</gene>
<evidence type="ECO:0000256" key="1">
    <source>
        <dbReference type="SAM" id="MobiDB-lite"/>
    </source>
</evidence>
<dbReference type="RefSeq" id="WP_349638069.1">
    <property type="nucleotide sequence ID" value="NZ_CP090958.1"/>
</dbReference>
<feature type="region of interest" description="Disordered" evidence="1">
    <location>
        <begin position="1"/>
        <end position="23"/>
    </location>
</feature>
<dbReference type="InterPro" id="IPR038287">
    <property type="entry name" value="Cse2_sf"/>
</dbReference>
<evidence type="ECO:0000313" key="2">
    <source>
        <dbReference type="EMBL" id="WGW11284.1"/>
    </source>
</evidence>
<dbReference type="InterPro" id="IPR013382">
    <property type="entry name" value="CRISPR-assoc_prot_Cse2"/>
</dbReference>
<sequence length="221" mass="24696">MTVFEEQSAGEKAPEAGAEPKRRSLRSFVAARATRLQEAYREDNATAVAQLAKLRRGVNQSLGADLELVGLTTVGLYPDDVHLRDEPTNEEQAAYAAITLFALHQQGKRGLRMHQNGYSFGRSARLLGRKAGSRDAVRRRFNAMGTAITWAETLHHARGLIQQFRAHDIPLDYGRFAADLYRLHRPDLANAVRNAWGRDFYRTDQEDTAGEFPASDKQGTD</sequence>
<protein>
    <submittedName>
        <fullName evidence="2">Type I-E CRISPR-associated protein Cse2/CasB</fullName>
    </submittedName>
</protein>
<dbReference type="NCBIfam" id="TIGR02548">
    <property type="entry name" value="casB_cse2"/>
    <property type="match status" value="1"/>
</dbReference>
<proteinExistence type="predicted"/>
<evidence type="ECO:0000313" key="3">
    <source>
        <dbReference type="Proteomes" id="UP001209083"/>
    </source>
</evidence>
<reference evidence="2 3" key="1">
    <citation type="submission" date="2023-05" db="EMBL/GenBank/DDBJ databases">
        <title>Lithophilousrod everest ZFBP1038 complete genpme.</title>
        <authorList>
            <person name="Tian M."/>
        </authorList>
    </citation>
    <scope>NUCLEOTIDE SEQUENCE [LARGE SCALE GENOMIC DNA]</scope>
    <source>
        <strain evidence="2 3">ZFBP1038</strain>
    </source>
</reference>
<organism evidence="2 3">
    <name type="scientific">Saxibacter everestensis</name>
    <dbReference type="NCBI Taxonomy" id="2909229"/>
    <lineage>
        <taxon>Bacteria</taxon>
        <taxon>Bacillati</taxon>
        <taxon>Actinomycetota</taxon>
        <taxon>Actinomycetes</taxon>
        <taxon>Micrococcales</taxon>
        <taxon>Brevibacteriaceae</taxon>
        <taxon>Saxibacter</taxon>
    </lineage>
</organism>
<dbReference type="EMBL" id="CP090958">
    <property type="protein sequence ID" value="WGW11284.1"/>
    <property type="molecule type" value="Genomic_DNA"/>
</dbReference>
<dbReference type="CDD" id="cd09731">
    <property type="entry name" value="Cse2_I-E"/>
    <property type="match status" value="1"/>
</dbReference>
<name>A0ABY8QQM2_9MICO</name>
<keyword evidence="3" id="KW-1185">Reference proteome</keyword>
<dbReference type="Gene3D" id="1.10.520.40">
    <property type="entry name" value="CRISPR-associated protein Cse2"/>
    <property type="match status" value="1"/>
</dbReference>
<feature type="compositionally biased region" description="Basic and acidic residues" evidence="1">
    <location>
        <begin position="12"/>
        <end position="22"/>
    </location>
</feature>
<dbReference type="Proteomes" id="UP001209083">
    <property type="component" value="Chromosome"/>
</dbReference>
<accession>A0ABY8QQM2</accession>